<feature type="compositionally biased region" description="Basic and acidic residues" evidence="1">
    <location>
        <begin position="453"/>
        <end position="464"/>
    </location>
</feature>
<organism evidence="3">
    <name type="scientific">Chromera velia CCMP2878</name>
    <dbReference type="NCBI Taxonomy" id="1169474"/>
    <lineage>
        <taxon>Eukaryota</taxon>
        <taxon>Sar</taxon>
        <taxon>Alveolata</taxon>
        <taxon>Colpodellida</taxon>
        <taxon>Chromeraceae</taxon>
        <taxon>Chromera</taxon>
    </lineage>
</organism>
<feature type="region of interest" description="Disordered" evidence="1">
    <location>
        <begin position="1152"/>
        <end position="1195"/>
    </location>
</feature>
<feature type="transmembrane region" description="Helical" evidence="2">
    <location>
        <begin position="997"/>
        <end position="1025"/>
    </location>
</feature>
<dbReference type="EMBL" id="CDMZ01002184">
    <property type="protein sequence ID" value="CEM41178.1"/>
    <property type="molecule type" value="Genomic_DNA"/>
</dbReference>
<feature type="region of interest" description="Disordered" evidence="1">
    <location>
        <begin position="144"/>
        <end position="222"/>
    </location>
</feature>
<dbReference type="PhylomeDB" id="A0A0G4HB02"/>
<dbReference type="VEuPathDB" id="CryptoDB:Cvel_25867"/>
<feature type="transmembrane region" description="Helical" evidence="2">
    <location>
        <begin position="901"/>
        <end position="924"/>
    </location>
</feature>
<accession>A0A0G4HB02</accession>
<gene>
    <name evidence="3" type="ORF">Cvel_25867</name>
</gene>
<feature type="compositionally biased region" description="Basic and acidic residues" evidence="1">
    <location>
        <begin position="205"/>
        <end position="216"/>
    </location>
</feature>
<proteinExistence type="predicted"/>
<reference evidence="3" key="1">
    <citation type="submission" date="2014-11" db="EMBL/GenBank/DDBJ databases">
        <authorList>
            <person name="Otto D Thomas"/>
            <person name="Naeem Raeece"/>
        </authorList>
    </citation>
    <scope>NUCLEOTIDE SEQUENCE</scope>
</reference>
<feature type="transmembrane region" description="Helical" evidence="2">
    <location>
        <begin position="863"/>
        <end position="881"/>
    </location>
</feature>
<sequence>MDPGSPPLPPEDEEVAIRMMSHQYDHADFNEAMQQLQGVTEAPVGDSSVGGAAGNQDSANLSETESDCQVPIQPTAKLNFKLPTPKLGLFLSPTAAASSKESQRGPQPFTRPGQREGSIPPIQAPPDDASVLDTSCLIMIPQPISEEPEVWAPPLEPPDTQEAEEEDARPGGGGGDGNSSEAAGERSVGSGDRWGDLENLQTLEEDQKTETHEIGERHRRMSRMNSYKTQTQVFPIDGISTSVANPEQVVEFVGLMKGEMVMAKAFGQLLSTLACQAMMNSLEQSLGDLWTGVGGFELEEAWGWGFDNAANHLTRSIINMTSRLNIVTEDWELIVSELGKDAFAAKLSANLMNTNHEKRLARDLCALLEWLINAVMDLDRLRVSRDTEIIQQSWSTIVACLAADVGGPRETNNTGKDFYASQEEEGEQKKERPDHRSDTRRKSTRFGLGTVDSTREEGEGGENFERRSRMNTVTSTLGRLFKRTGTTASARADNKALVNLREEAMAQQDVEAAQLVGAGEESSPGGGVVPGEKAQLPGNTPSSAMANIPGQDESNTSSTTPEKAIIRERLQATPPIAEEVSSQGLAEVIAAASHQLTSALIKQNRSDLTQALKEAPRGLRAKWACAVHIKGESVSPIYWMISESNTDMASLLLCDVLAIRANKSKVYYGMEELWTTHKGALVSKISNEAPELLLDILDGHMWASNLVKKGMRKVVFFVKPLWGDVLTPWVDGEPLYTCLEETLLPCIVETKQDEVTAHPVTMFIAQRKWSLYAAAREGNMQLLYIVMMICWSLGLSWLPEKGLPSQLMRVLALVLSIAFMIKVAIQRIAGQVKYRHVTNRIAGVRLPPNWNFVPFHLSLPFPFLKLVISGIIAVIISDGIAESEWGDVKPHPTGRARSLDAFVVTEALLLFIGWVGASDSVLFYPNGYRFIAFTTKAVEVCARLVPIMAITLLSFGLALPLIGEDYEGFKDIHLSLWTLYSLSFSAYRPRFDELPLVVLTFLMIYVLLSTLLLAKLFASLFVAAIHSADSQADRYGSLMLCERVVDIDFSITPEDIQRHAQNQPFEFHYFDDKRQGGLPDGLVDYKDLSFKPRKAADGRFDRREIYDSEEGDNVAWPSSDVGLESHGAKGGTSHESVMQTLAAFQRQLTTSTETADKLRRATRSLRTTSGAGSVVGDDKSSLSKSLISAAGVSVK</sequence>
<dbReference type="AlphaFoldDB" id="A0A0G4HB02"/>
<feature type="region of interest" description="Disordered" evidence="1">
    <location>
        <begin position="411"/>
        <end position="464"/>
    </location>
</feature>
<feature type="transmembrane region" description="Helical" evidence="2">
    <location>
        <begin position="810"/>
        <end position="829"/>
    </location>
</feature>
<protein>
    <submittedName>
        <fullName evidence="3">Uncharacterized protein</fullName>
    </submittedName>
</protein>
<keyword evidence="2" id="KW-1133">Transmembrane helix</keyword>
<evidence type="ECO:0000256" key="1">
    <source>
        <dbReference type="SAM" id="MobiDB-lite"/>
    </source>
</evidence>
<name>A0A0G4HB02_9ALVE</name>
<evidence type="ECO:0000313" key="3">
    <source>
        <dbReference type="EMBL" id="CEM41178.1"/>
    </source>
</evidence>
<feature type="region of interest" description="Disordered" evidence="1">
    <location>
        <begin position="518"/>
        <end position="560"/>
    </location>
</feature>
<feature type="region of interest" description="Disordered" evidence="1">
    <location>
        <begin position="91"/>
        <end position="129"/>
    </location>
</feature>
<feature type="compositionally biased region" description="Low complexity" evidence="1">
    <location>
        <begin position="1164"/>
        <end position="1175"/>
    </location>
</feature>
<keyword evidence="2" id="KW-0472">Membrane</keyword>
<evidence type="ECO:0000256" key="2">
    <source>
        <dbReference type="SAM" id="Phobius"/>
    </source>
</evidence>
<keyword evidence="2" id="KW-0812">Transmembrane</keyword>
<feature type="transmembrane region" description="Helical" evidence="2">
    <location>
        <begin position="944"/>
        <end position="962"/>
    </location>
</feature>
<feature type="region of interest" description="Disordered" evidence="1">
    <location>
        <begin position="35"/>
        <end position="70"/>
    </location>
</feature>
<feature type="compositionally biased region" description="Basic and acidic residues" evidence="1">
    <location>
        <begin position="427"/>
        <end position="441"/>
    </location>
</feature>